<dbReference type="CDD" id="cd03024">
    <property type="entry name" value="DsbA_FrnE"/>
    <property type="match status" value="1"/>
</dbReference>
<feature type="domain" description="DSBA-like thioredoxin" evidence="1">
    <location>
        <begin position="9"/>
        <end position="210"/>
    </location>
</feature>
<dbReference type="KEGG" id="mes:Meso_1700"/>
<dbReference type="STRING" id="266779.Meso_1700"/>
<proteinExistence type="predicted"/>
<dbReference type="Pfam" id="PF01323">
    <property type="entry name" value="DSBA"/>
    <property type="match status" value="1"/>
</dbReference>
<organism evidence="2">
    <name type="scientific">Chelativorans sp. (strain BNC1)</name>
    <dbReference type="NCBI Taxonomy" id="266779"/>
    <lineage>
        <taxon>Bacteria</taxon>
        <taxon>Pseudomonadati</taxon>
        <taxon>Pseudomonadota</taxon>
        <taxon>Alphaproteobacteria</taxon>
        <taxon>Hyphomicrobiales</taxon>
        <taxon>Phyllobacteriaceae</taxon>
        <taxon>Chelativorans</taxon>
    </lineage>
</organism>
<dbReference type="HOGENOM" id="CLU_069253_0_4_5"/>
<dbReference type="EMBL" id="CP000390">
    <property type="protein sequence ID" value="ABG63095.1"/>
    <property type="molecule type" value="Genomic_DNA"/>
</dbReference>
<dbReference type="AlphaFoldDB" id="Q11HN0"/>
<dbReference type="eggNOG" id="COG2761">
    <property type="taxonomic scope" value="Bacteria"/>
</dbReference>
<dbReference type="PANTHER" id="PTHR13887:SF41">
    <property type="entry name" value="THIOREDOXIN SUPERFAMILY PROTEIN"/>
    <property type="match status" value="1"/>
</dbReference>
<dbReference type="SUPFAM" id="SSF52833">
    <property type="entry name" value="Thioredoxin-like"/>
    <property type="match status" value="1"/>
</dbReference>
<reference evidence="2" key="1">
    <citation type="submission" date="2006-06" db="EMBL/GenBank/DDBJ databases">
        <title>Complete sequence of chromosome of Chelativorans sp. BNC1.</title>
        <authorList>
            <consortium name="US DOE Joint Genome Institute"/>
            <person name="Copeland A."/>
            <person name="Lucas S."/>
            <person name="Lapidus A."/>
            <person name="Barry K."/>
            <person name="Detter J.C."/>
            <person name="Glavina del Rio T."/>
            <person name="Hammon N."/>
            <person name="Israni S."/>
            <person name="Dalin E."/>
            <person name="Tice H."/>
            <person name="Pitluck S."/>
            <person name="Chertkov O."/>
            <person name="Brettin T."/>
            <person name="Bruce D."/>
            <person name="Han C."/>
            <person name="Tapia R."/>
            <person name="Gilna P."/>
            <person name="Schmutz J."/>
            <person name="Larimer F."/>
            <person name="Land M."/>
            <person name="Hauser L."/>
            <person name="Kyrpides N."/>
            <person name="Mikhailova N."/>
            <person name="Richardson P."/>
        </authorList>
    </citation>
    <scope>NUCLEOTIDE SEQUENCE</scope>
    <source>
        <strain evidence="2">BNC1</strain>
    </source>
</reference>
<dbReference type="GO" id="GO:0016491">
    <property type="term" value="F:oxidoreductase activity"/>
    <property type="evidence" value="ECO:0007669"/>
    <property type="project" value="InterPro"/>
</dbReference>
<name>Q11HN0_CHESB</name>
<dbReference type="InterPro" id="IPR036249">
    <property type="entry name" value="Thioredoxin-like_sf"/>
</dbReference>
<dbReference type="Gene3D" id="3.40.30.10">
    <property type="entry name" value="Glutaredoxin"/>
    <property type="match status" value="1"/>
</dbReference>
<dbReference type="OrthoDB" id="9799122at2"/>
<dbReference type="PANTHER" id="PTHR13887">
    <property type="entry name" value="GLUTATHIONE S-TRANSFERASE KAPPA"/>
    <property type="match status" value="1"/>
</dbReference>
<accession>Q11HN0</accession>
<gene>
    <name evidence="2" type="ordered locus">Meso_1700</name>
</gene>
<dbReference type="InterPro" id="IPR001853">
    <property type="entry name" value="DSBA-like_thioredoxin_dom"/>
</dbReference>
<sequence length="227" mass="25293">MSDKPALSVNVVSDVVCPWCFLGMRNLQLALADLRDIDVMVRWRPYQLDPTIPSEGLDRKAYMVQKFGSLERIEAAHDRLREMGTAAGISYHFAAIKVAPNTLDAHRVIRWAATAGEDVQNRLVERLFRLYFEEGQNIGDHAVLIEAARQADMDASLVETLLPTQADRDEVKAEVETAQRMGITGVPCFLLEGRYALMGAQPPRALSDAITKVSEAKEKGELENPQE</sequence>
<protein>
    <submittedName>
        <fullName evidence="2">DSBA oxidoreductase</fullName>
    </submittedName>
</protein>
<evidence type="ECO:0000259" key="1">
    <source>
        <dbReference type="Pfam" id="PF01323"/>
    </source>
</evidence>
<evidence type="ECO:0000313" key="2">
    <source>
        <dbReference type="EMBL" id="ABG63095.1"/>
    </source>
</evidence>